<feature type="transmembrane region" description="Helical" evidence="6">
    <location>
        <begin position="28"/>
        <end position="49"/>
    </location>
</feature>
<dbReference type="EMBL" id="UGRY01000002">
    <property type="protein sequence ID" value="SUA80901.1"/>
    <property type="molecule type" value="Genomic_DNA"/>
</dbReference>
<gene>
    <name evidence="7" type="primary">leuE_1</name>
    <name evidence="7" type="ORF">NCTC1934_04507</name>
</gene>
<dbReference type="AlphaFoldDB" id="A0A378YWT1"/>
<dbReference type="GO" id="GO:0015171">
    <property type="term" value="F:amino acid transmembrane transporter activity"/>
    <property type="evidence" value="ECO:0007669"/>
    <property type="project" value="TreeGrafter"/>
</dbReference>
<keyword evidence="3 6" id="KW-0812">Transmembrane</keyword>
<evidence type="ECO:0000256" key="1">
    <source>
        <dbReference type="ARBA" id="ARBA00004651"/>
    </source>
</evidence>
<evidence type="ECO:0000256" key="6">
    <source>
        <dbReference type="SAM" id="Phobius"/>
    </source>
</evidence>
<dbReference type="Proteomes" id="UP000255467">
    <property type="component" value="Unassembled WGS sequence"/>
</dbReference>
<keyword evidence="4 6" id="KW-1133">Transmembrane helix</keyword>
<dbReference type="PIRSF" id="PIRSF006324">
    <property type="entry name" value="LeuE"/>
    <property type="match status" value="1"/>
</dbReference>
<keyword evidence="8" id="KW-1185">Reference proteome</keyword>
<feature type="transmembrane region" description="Helical" evidence="6">
    <location>
        <begin position="61"/>
        <end position="84"/>
    </location>
</feature>
<comment type="subcellular location">
    <subcellularLocation>
        <location evidence="1">Cell membrane</location>
        <topology evidence="1">Multi-pass membrane protein</topology>
    </subcellularLocation>
</comment>
<dbReference type="STRING" id="1406858.GCA_000710895_06578"/>
<keyword evidence="2" id="KW-1003">Cell membrane</keyword>
<evidence type="ECO:0000256" key="4">
    <source>
        <dbReference type="ARBA" id="ARBA00022989"/>
    </source>
</evidence>
<organism evidence="7 8">
    <name type="scientific">Nocardia otitidiscaviarum</name>
    <dbReference type="NCBI Taxonomy" id="1823"/>
    <lineage>
        <taxon>Bacteria</taxon>
        <taxon>Bacillati</taxon>
        <taxon>Actinomycetota</taxon>
        <taxon>Actinomycetes</taxon>
        <taxon>Mycobacteriales</taxon>
        <taxon>Nocardiaceae</taxon>
        <taxon>Nocardia</taxon>
    </lineage>
</organism>
<keyword evidence="5 6" id="KW-0472">Membrane</keyword>
<dbReference type="PANTHER" id="PTHR30086:SF20">
    <property type="entry name" value="ARGININE EXPORTER PROTEIN ARGO-RELATED"/>
    <property type="match status" value="1"/>
</dbReference>
<evidence type="ECO:0000313" key="8">
    <source>
        <dbReference type="Proteomes" id="UP000255467"/>
    </source>
</evidence>
<proteinExistence type="predicted"/>
<accession>A0A378YWT1</accession>
<evidence type="ECO:0000313" key="7">
    <source>
        <dbReference type="EMBL" id="SUA80901.1"/>
    </source>
</evidence>
<sequence>MNLCCSTPLFDTVAAAYAEPVMSTAQVLALAGVILLGSMTPGPDFVIVVRNSAVSGRRAGIASAAGVAVGVFVWSLITAVGIAGLLAASAVAYTVVKLVGAAYLGYLGVRALLAARRGDYALDADVGPRRYGLRVAFRQGLLNNLLNPKAAVFFIALVPQFLPADPSALSTLELSLVCTVVNLTWFVTLAVAIGALRHVFTRQRVRRAIDAAMGTLMVALGLRIAVQSS</sequence>
<name>A0A378YWT1_9NOCA</name>
<feature type="transmembrane region" description="Helical" evidence="6">
    <location>
        <begin position="174"/>
        <end position="196"/>
    </location>
</feature>
<dbReference type="Pfam" id="PF01810">
    <property type="entry name" value="LysE"/>
    <property type="match status" value="1"/>
</dbReference>
<evidence type="ECO:0000256" key="3">
    <source>
        <dbReference type="ARBA" id="ARBA00022692"/>
    </source>
</evidence>
<protein>
    <submittedName>
        <fullName evidence="7">Leucine efflux protein</fullName>
    </submittedName>
</protein>
<evidence type="ECO:0000256" key="2">
    <source>
        <dbReference type="ARBA" id="ARBA00022475"/>
    </source>
</evidence>
<reference evidence="7 8" key="1">
    <citation type="submission" date="2018-06" db="EMBL/GenBank/DDBJ databases">
        <authorList>
            <consortium name="Pathogen Informatics"/>
            <person name="Doyle S."/>
        </authorList>
    </citation>
    <scope>NUCLEOTIDE SEQUENCE [LARGE SCALE GENOMIC DNA]</scope>
    <source>
        <strain evidence="7 8">NCTC1934</strain>
    </source>
</reference>
<dbReference type="GO" id="GO:0005886">
    <property type="term" value="C:plasma membrane"/>
    <property type="evidence" value="ECO:0007669"/>
    <property type="project" value="UniProtKB-SubCell"/>
</dbReference>
<evidence type="ECO:0000256" key="5">
    <source>
        <dbReference type="ARBA" id="ARBA00023136"/>
    </source>
</evidence>
<dbReference type="PANTHER" id="PTHR30086">
    <property type="entry name" value="ARGININE EXPORTER PROTEIN ARGO"/>
    <property type="match status" value="1"/>
</dbReference>
<feature type="transmembrane region" description="Helical" evidence="6">
    <location>
        <begin position="141"/>
        <end position="162"/>
    </location>
</feature>
<feature type="transmembrane region" description="Helical" evidence="6">
    <location>
        <begin position="90"/>
        <end position="109"/>
    </location>
</feature>
<dbReference type="InterPro" id="IPR001123">
    <property type="entry name" value="LeuE-type"/>
</dbReference>